<dbReference type="OrthoDB" id="1117555at2"/>
<dbReference type="AlphaFoldDB" id="A0A2S7XUZ9"/>
<dbReference type="RefSeq" id="WP_105072489.1">
    <property type="nucleotide sequence ID" value="NZ_JAFLKP010000390.1"/>
</dbReference>
<dbReference type="InterPro" id="IPR016174">
    <property type="entry name" value="Di-haem_cyt_TM"/>
</dbReference>
<accession>A0A2S7XUZ9</accession>
<dbReference type="GO" id="GO:0020037">
    <property type="term" value="F:heme binding"/>
    <property type="evidence" value="ECO:0007669"/>
    <property type="project" value="TreeGrafter"/>
</dbReference>
<feature type="domain" description="Cytochrome b561 bacterial/Ni-hydrogenase" evidence="7">
    <location>
        <begin position="9"/>
        <end position="193"/>
    </location>
</feature>
<comment type="subcellular location">
    <subcellularLocation>
        <location evidence="1">Cell membrane</location>
        <topology evidence="1">Multi-pass membrane protein</topology>
    </subcellularLocation>
</comment>
<dbReference type="PANTHER" id="PTHR30485:SF0">
    <property type="entry name" value="NI_FE-HYDROGENASE 1 B-TYPE CYTOCHROME SUBUNIT-RELATED"/>
    <property type="match status" value="1"/>
</dbReference>
<evidence type="ECO:0000313" key="8">
    <source>
        <dbReference type="EMBL" id="PQJ97530.1"/>
    </source>
</evidence>
<comment type="caution">
    <text evidence="8">The sequence shown here is derived from an EMBL/GenBank/DDBJ whole genome shotgun (WGS) entry which is preliminary data.</text>
</comment>
<feature type="transmembrane region" description="Helical" evidence="6">
    <location>
        <begin position="47"/>
        <end position="69"/>
    </location>
</feature>
<dbReference type="GO" id="GO:0005886">
    <property type="term" value="C:plasma membrane"/>
    <property type="evidence" value="ECO:0007669"/>
    <property type="project" value="UniProtKB-SubCell"/>
</dbReference>
<evidence type="ECO:0000256" key="5">
    <source>
        <dbReference type="ARBA" id="ARBA00023136"/>
    </source>
</evidence>
<keyword evidence="2" id="KW-1003">Cell membrane</keyword>
<feature type="transmembrane region" description="Helical" evidence="6">
    <location>
        <begin position="21"/>
        <end position="41"/>
    </location>
</feature>
<dbReference type="GO" id="GO:0009055">
    <property type="term" value="F:electron transfer activity"/>
    <property type="evidence" value="ECO:0007669"/>
    <property type="project" value="InterPro"/>
</dbReference>
<dbReference type="PANTHER" id="PTHR30485">
    <property type="entry name" value="NI/FE-HYDROGENASE 1 B-TYPE CYTOCHROME SUBUNIT"/>
    <property type="match status" value="1"/>
</dbReference>
<evidence type="ECO:0000256" key="2">
    <source>
        <dbReference type="ARBA" id="ARBA00022475"/>
    </source>
</evidence>
<keyword evidence="9" id="KW-1185">Reference proteome</keyword>
<feature type="transmembrane region" description="Helical" evidence="6">
    <location>
        <begin position="116"/>
        <end position="143"/>
    </location>
</feature>
<dbReference type="GO" id="GO:0022904">
    <property type="term" value="P:respiratory electron transport chain"/>
    <property type="evidence" value="ECO:0007669"/>
    <property type="project" value="InterPro"/>
</dbReference>
<reference evidence="8 9" key="1">
    <citation type="submission" date="2018-01" db="EMBL/GenBank/DDBJ databases">
        <title>The complete genome sequence of Chromatium okenii LaCa, a purple sulfur bacterium with a turbulent life.</title>
        <authorList>
            <person name="Luedin S.M."/>
            <person name="Liechti N."/>
            <person name="Storelli N."/>
            <person name="Danza F."/>
            <person name="Wittwer M."/>
            <person name="Pothier J.F."/>
            <person name="Tonolla M.A."/>
        </authorList>
    </citation>
    <scope>NUCLEOTIDE SEQUENCE [LARGE SCALE GENOMIC DNA]</scope>
    <source>
        <strain evidence="8 9">LaCa</strain>
    </source>
</reference>
<evidence type="ECO:0000256" key="1">
    <source>
        <dbReference type="ARBA" id="ARBA00004651"/>
    </source>
</evidence>
<keyword evidence="4 6" id="KW-1133">Transmembrane helix</keyword>
<dbReference type="InterPro" id="IPR011577">
    <property type="entry name" value="Cyt_b561_bac/Ni-Hgenase"/>
</dbReference>
<keyword evidence="5 6" id="KW-0472">Membrane</keyword>
<evidence type="ECO:0000256" key="6">
    <source>
        <dbReference type="SAM" id="Phobius"/>
    </source>
</evidence>
<gene>
    <name evidence="8" type="ORF">CXB77_01240</name>
</gene>
<protein>
    <submittedName>
        <fullName evidence="8">Cytochrome B</fullName>
    </submittedName>
</protein>
<dbReference type="Gene3D" id="1.20.950.20">
    <property type="entry name" value="Transmembrane di-heme cytochromes, Chain C"/>
    <property type="match status" value="1"/>
</dbReference>
<evidence type="ECO:0000259" key="7">
    <source>
        <dbReference type="Pfam" id="PF01292"/>
    </source>
</evidence>
<dbReference type="InterPro" id="IPR051542">
    <property type="entry name" value="Hydrogenase_cytochrome"/>
</dbReference>
<organism evidence="8 9">
    <name type="scientific">Chromatium okenii</name>
    <dbReference type="NCBI Taxonomy" id="61644"/>
    <lineage>
        <taxon>Bacteria</taxon>
        <taxon>Pseudomonadati</taxon>
        <taxon>Pseudomonadota</taxon>
        <taxon>Gammaproteobacteria</taxon>
        <taxon>Chromatiales</taxon>
        <taxon>Chromatiaceae</taxon>
        <taxon>Chromatium</taxon>
    </lineage>
</organism>
<feature type="transmembrane region" description="Helical" evidence="6">
    <location>
        <begin position="155"/>
        <end position="177"/>
    </location>
</feature>
<evidence type="ECO:0000256" key="3">
    <source>
        <dbReference type="ARBA" id="ARBA00022692"/>
    </source>
</evidence>
<dbReference type="Pfam" id="PF01292">
    <property type="entry name" value="Ni_hydr_CYTB"/>
    <property type="match status" value="1"/>
</dbReference>
<evidence type="ECO:0000256" key="4">
    <source>
        <dbReference type="ARBA" id="ARBA00022989"/>
    </source>
</evidence>
<dbReference type="Proteomes" id="UP000239936">
    <property type="component" value="Unassembled WGS sequence"/>
</dbReference>
<dbReference type="EMBL" id="PPGH01000010">
    <property type="protein sequence ID" value="PQJ97530.1"/>
    <property type="molecule type" value="Genomic_DNA"/>
</dbReference>
<name>A0A2S7XUZ9_9GAMM</name>
<dbReference type="SUPFAM" id="SSF81342">
    <property type="entry name" value="Transmembrane di-heme cytochromes"/>
    <property type="match status" value="1"/>
</dbReference>
<keyword evidence="3 6" id="KW-0812">Transmembrane</keyword>
<sequence length="217" mass="25770">MATRRVRIFTLFERFWHWSQMLLIMFLMFTGFGVHGFHHILNFEHAVTLHTLAAFALLLLWAFSIFWLFTTRNWRHFIPTVKGMWGVLRFYILGIFKGEHHPYRKAFWRKHNPLQALTYLMLKIVLFPLIWGSGLIYLFYFVWRDIPHATQLLDGVALVHTGAAFTILTFVLIHVYMLTTGHSFRAHVMPMIDGFDEVDLTPEEEAYLQNDEPENIR</sequence>
<evidence type="ECO:0000313" key="9">
    <source>
        <dbReference type="Proteomes" id="UP000239936"/>
    </source>
</evidence>
<proteinExistence type="predicted"/>